<dbReference type="Pfam" id="PF12358">
    <property type="entry name" value="DUF3644"/>
    <property type="match status" value="1"/>
</dbReference>
<feature type="domain" description="EC042-2821-like Restriction Endonuclease-like" evidence="2">
    <location>
        <begin position="233"/>
        <end position="329"/>
    </location>
</feature>
<proteinExistence type="predicted"/>
<dbReference type="InterPro" id="IPR049530">
    <property type="entry name" value="EC042_2821"/>
</dbReference>
<evidence type="ECO:0000259" key="1">
    <source>
        <dbReference type="Pfam" id="PF12358"/>
    </source>
</evidence>
<accession>A0AAP6XQH5</accession>
<dbReference type="AlphaFoldDB" id="A0AAP6XQH5"/>
<gene>
    <name evidence="3" type="ORF">HC138_11335</name>
</gene>
<organism evidence="3 4">
    <name type="scientific">Corynebacterium coyleae</name>
    <dbReference type="NCBI Taxonomy" id="53374"/>
    <lineage>
        <taxon>Bacteria</taxon>
        <taxon>Bacillati</taxon>
        <taxon>Actinomycetota</taxon>
        <taxon>Actinomycetes</taxon>
        <taxon>Mycobacteriales</taxon>
        <taxon>Corynebacteriaceae</taxon>
        <taxon>Corynebacterium</taxon>
    </lineage>
</organism>
<evidence type="ECO:0000259" key="2">
    <source>
        <dbReference type="Pfam" id="PF18740"/>
    </source>
</evidence>
<name>A0AAP6XQH5_9CORY</name>
<sequence length="343" mass="39371">MEMGYEEIVQRLLEKSKEAFILALELYNRPTLKYHAESCSIFLCNAWELMLKAYLVKERGVEAIYYPDEPGKTIALADCLKKIFTNDKDPLRVNMAEIIRFRNINTHFITDEYEIFIGPFLQKSVMNYADKLLELHGESVSELIPENHLTLAVRRGAIDPDVIRAKYEPHVAEKLLKMRQFAADAAGTGEGGAAAAIYETNLRIVKKSKDADLNVYIDSDADAGIAIVKDVRDAASYYPYTKKLAVNEVLKRLAKSKTTIYHRGEKRRFNKYDFDLFIKVFQLRDDERYAYDRSTAGENATMWTYSQQAVEFIVGYLQKDPEGCLDALKRKAGLRLKKCVWLD</sequence>
<comment type="caution">
    <text evidence="3">The sequence shown here is derived from an EMBL/GenBank/DDBJ whole genome shotgun (WGS) entry which is preliminary data.</text>
</comment>
<dbReference type="Pfam" id="PF18740">
    <property type="entry name" value="EC042_2821"/>
    <property type="match status" value="1"/>
</dbReference>
<reference evidence="3 4" key="1">
    <citation type="submission" date="2020-03" db="EMBL/GenBank/DDBJ databases">
        <title>Draft genome sequences of bacterial isolates from the female urobiome.</title>
        <authorList>
            <person name="Miller-Ensminger T."/>
            <person name="Wolfe A.J."/>
            <person name="Putonti C."/>
        </authorList>
    </citation>
    <scope>NUCLEOTIDE SEQUENCE [LARGE SCALE GENOMIC DNA]</scope>
    <source>
        <strain evidence="3 4">UMB8490</strain>
    </source>
</reference>
<protein>
    <submittedName>
        <fullName evidence="3">DUF3644 domain-containing protein</fullName>
    </submittedName>
</protein>
<feature type="domain" description="DUF3644" evidence="1">
    <location>
        <begin position="11"/>
        <end position="180"/>
    </location>
</feature>
<dbReference type="EMBL" id="JAAUVV010000032">
    <property type="protein sequence ID" value="NJJ04928.1"/>
    <property type="molecule type" value="Genomic_DNA"/>
</dbReference>
<evidence type="ECO:0000313" key="3">
    <source>
        <dbReference type="EMBL" id="NJJ04928.1"/>
    </source>
</evidence>
<dbReference type="Proteomes" id="UP000591626">
    <property type="component" value="Unassembled WGS sequence"/>
</dbReference>
<evidence type="ECO:0000313" key="4">
    <source>
        <dbReference type="Proteomes" id="UP000591626"/>
    </source>
</evidence>
<dbReference type="RefSeq" id="WP_167617468.1">
    <property type="nucleotide sequence ID" value="NZ_JAAUVV010000032.1"/>
</dbReference>
<dbReference type="InterPro" id="IPR022104">
    <property type="entry name" value="DUF3644"/>
</dbReference>